<dbReference type="AlphaFoldDB" id="U2E2U4"/>
<accession>U2E2U4</accession>
<feature type="transmembrane region" description="Helical" evidence="1">
    <location>
        <begin position="43"/>
        <end position="64"/>
    </location>
</feature>
<keyword evidence="1" id="KW-1133">Transmembrane helix</keyword>
<dbReference type="EMBL" id="AFNV02000022">
    <property type="protein sequence ID" value="ERJ18206.1"/>
    <property type="molecule type" value="Genomic_DNA"/>
</dbReference>
<proteinExistence type="predicted"/>
<keyword evidence="3" id="KW-1185">Reference proteome</keyword>
<keyword evidence="1" id="KW-0812">Transmembrane</keyword>
<keyword evidence="1" id="KW-0472">Membrane</keyword>
<dbReference type="Proteomes" id="UP000006242">
    <property type="component" value="Unassembled WGS sequence"/>
</dbReference>
<evidence type="ECO:0000256" key="1">
    <source>
        <dbReference type="SAM" id="Phobius"/>
    </source>
</evidence>
<name>U2E2U4_9GAMM</name>
<dbReference type="STRING" id="1033802.SSPSH_002983"/>
<evidence type="ECO:0000313" key="3">
    <source>
        <dbReference type="Proteomes" id="UP000006242"/>
    </source>
</evidence>
<dbReference type="RefSeq" id="WP_006912440.1">
    <property type="nucleotide sequence ID" value="NZ_AFNV02000022.1"/>
</dbReference>
<reference evidence="2 3" key="2">
    <citation type="journal article" date="2013" name="PLoS ONE">
        <title>INDIGO - INtegrated Data Warehouse of MIcrobial GenOmes with Examples from the Red Sea Extremophiles.</title>
        <authorList>
            <person name="Alam I."/>
            <person name="Antunes A."/>
            <person name="Kamau A.A."/>
            <person name="Ba Alawi W."/>
            <person name="Kalkatawi M."/>
            <person name="Stingl U."/>
            <person name="Bajic V.B."/>
        </authorList>
    </citation>
    <scope>NUCLEOTIDE SEQUENCE [LARGE SCALE GENOMIC DNA]</scope>
    <source>
        <strain evidence="2 3">E1L3A</strain>
    </source>
</reference>
<protein>
    <submittedName>
        <fullName evidence="2">Uncharacterized protein</fullName>
    </submittedName>
</protein>
<reference evidence="2 3" key="1">
    <citation type="journal article" date="2011" name="J. Bacteriol.">
        <title>Genome sequence of Salinisphaera shabanensis, a gammaproteobacterium from the harsh, variable environment of the brine-seawater interface of the Shaban Deep in the Red Sea.</title>
        <authorList>
            <person name="Antunes A."/>
            <person name="Alam I."/>
            <person name="Bajic V.B."/>
            <person name="Stingl U."/>
        </authorList>
    </citation>
    <scope>NUCLEOTIDE SEQUENCE [LARGE SCALE GENOMIC DNA]</scope>
    <source>
        <strain evidence="2 3">E1L3A</strain>
    </source>
</reference>
<comment type="caution">
    <text evidence="2">The sequence shown here is derived from an EMBL/GenBank/DDBJ whole genome shotgun (WGS) entry which is preliminary data.</text>
</comment>
<dbReference type="eggNOG" id="ENOG502ZU2B">
    <property type="taxonomic scope" value="Bacteria"/>
</dbReference>
<gene>
    <name evidence="2" type="ORF">SSPSH_002983</name>
</gene>
<organism evidence="2 3">
    <name type="scientific">Salinisphaera shabanensis E1L3A</name>
    <dbReference type="NCBI Taxonomy" id="1033802"/>
    <lineage>
        <taxon>Bacteria</taxon>
        <taxon>Pseudomonadati</taxon>
        <taxon>Pseudomonadota</taxon>
        <taxon>Gammaproteobacteria</taxon>
        <taxon>Salinisphaerales</taxon>
        <taxon>Salinisphaeraceae</taxon>
        <taxon>Salinisphaera</taxon>
    </lineage>
</organism>
<evidence type="ECO:0000313" key="2">
    <source>
        <dbReference type="EMBL" id="ERJ18206.1"/>
    </source>
</evidence>
<sequence>MSADDTVEDKAEYKKSRLSEQQRQRFPIVTDAPDTDTAQTYTVFSYIVSAIGLVALLIGGYFMLFGPEVIRYNVVSGMTFHQTLQAYPGPIASLGFVAFAIGRAIGGAADQKRASALSSVVETALQCEKIVPEDIGDDYRLDIQKREDERLEVDLVRVAE</sequence>
<dbReference type="OrthoDB" id="6948436at2"/>